<dbReference type="InterPro" id="IPR059000">
    <property type="entry name" value="ATPase_P-type_domA"/>
</dbReference>
<dbReference type="InterPro" id="IPR017969">
    <property type="entry name" value="Heavy-metal-associated_CS"/>
</dbReference>
<dbReference type="SUPFAM" id="SSF55008">
    <property type="entry name" value="HMA, heavy metal-associated domain"/>
    <property type="match status" value="1"/>
</dbReference>
<accession>A0A2Z2NXN1</accession>
<sequence>MQAIVESGLGDYYRFRTEPAQFGVIPDKLAARLDEVGVFDEPEISERYLQPVSSDDPARSSELVDVNLSVEGMRCGACVWVLERSIAALPGVERSSVNFSSGRASVRFDIARLKLSDILRRVAQMGYSCAPFDARERELALKRESRVHLQRLFVAGIATMQVMMYALPAYLSGDGDIDPSHESLMRWASLVLTTPVLLYSAVPFLKGAWLDLKRREPGMDVPVSIGILAAFFSSVWATVTGTGEIYFDSVAMFVFLLSGARYLEWAARRRAMRAVDDISAAAPETAQRLVGDELETVPAARLDVDDLVLINTGERVPVDSVVQAGHSDVNNALVTGESVPVPIGPGDVLAGGSLLTGAPVQVRVLRRQAASTLSVIDRLIDRGATEKPRAVRIADRIATVFVTALLVFAAMVWLVWMQLDATRAATTAIAVLVVSCPCALSLATPAALAAATGDLLRSRLLITRGHALETLARVTDVVFDKTGTLTTGAPTVSGIQLAQGWERSQVLQLATALEMGSTHPYAHALRQASSVEPTGADAIAELVHLGYVAVDLEHCAGHGLAASIEPTDSARFAFYVGSANWCGVTPETAHSWQAADDEQARAASEVFLAQRSLMESGGGLEPGAPVVLARFLISDSLRDEALSLVRGLIQDGLTVHLLSGDRLPAVQVAAQSLGIAQYTAGVTPTEKQAYVAKLQAGGATVLMVGDGINDAPVLASADVSLAAGEATALARTAADVISLLPGLEGLEPLLAKSVQTMKIVRQNLAWAAIYNVTAIPLAALGYVPPWAAAIGMAASSLLVVSNAQRLWSRPGSVPVDSVRQPRSRLWNRYIF</sequence>
<feature type="transmembrane region" description="Helical" evidence="15">
    <location>
        <begin position="763"/>
        <end position="780"/>
    </location>
</feature>
<dbReference type="SFLD" id="SFLDF00027">
    <property type="entry name" value="p-type_atpase"/>
    <property type="match status" value="1"/>
</dbReference>
<dbReference type="GO" id="GO:0005507">
    <property type="term" value="F:copper ion binding"/>
    <property type="evidence" value="ECO:0007669"/>
    <property type="project" value="TreeGrafter"/>
</dbReference>
<keyword evidence="3" id="KW-0813">Transport</keyword>
<dbReference type="PANTHER" id="PTHR43520:SF5">
    <property type="entry name" value="CATION-TRANSPORTING P-TYPE ATPASE-RELATED"/>
    <property type="match status" value="1"/>
</dbReference>
<dbReference type="PROSITE" id="PS50846">
    <property type="entry name" value="HMA_2"/>
    <property type="match status" value="1"/>
</dbReference>
<dbReference type="PRINTS" id="PR00119">
    <property type="entry name" value="CATATPASE"/>
</dbReference>
<dbReference type="InterPro" id="IPR008250">
    <property type="entry name" value="ATPase_P-typ_transduc_dom_A_sf"/>
</dbReference>
<evidence type="ECO:0000256" key="5">
    <source>
        <dbReference type="ARBA" id="ARBA00022553"/>
    </source>
</evidence>
<dbReference type="GO" id="GO:0005886">
    <property type="term" value="C:plasma membrane"/>
    <property type="evidence" value="ECO:0007669"/>
    <property type="project" value="UniProtKB-SubCell"/>
</dbReference>
<feature type="transmembrane region" description="Helical" evidence="15">
    <location>
        <begin position="221"/>
        <end position="239"/>
    </location>
</feature>
<evidence type="ECO:0000256" key="11">
    <source>
        <dbReference type="ARBA" id="ARBA00022967"/>
    </source>
</evidence>
<dbReference type="PROSITE" id="PS00154">
    <property type="entry name" value="ATPASE_E1_E2"/>
    <property type="match status" value="1"/>
</dbReference>
<keyword evidence="10" id="KW-0460">Magnesium</keyword>
<dbReference type="EMBL" id="CP018632">
    <property type="protein sequence ID" value="ASJ76023.1"/>
    <property type="molecule type" value="Genomic_DNA"/>
</dbReference>
<feature type="transmembrane region" description="Helical" evidence="15">
    <location>
        <begin position="397"/>
        <end position="416"/>
    </location>
</feature>
<keyword evidence="17" id="KW-0378">Hydrolase</keyword>
<comment type="similarity">
    <text evidence="2 15">Belongs to the cation transport ATPase (P-type) (TC 3.A.3) family. Type IB subfamily.</text>
</comment>
<dbReference type="NCBIfam" id="TIGR01525">
    <property type="entry name" value="ATPase-IB_hvy"/>
    <property type="match status" value="1"/>
</dbReference>
<evidence type="ECO:0000256" key="1">
    <source>
        <dbReference type="ARBA" id="ARBA00004651"/>
    </source>
</evidence>
<protein>
    <submittedName>
        <fullName evidence="17">Putative copper-importing P-type ATPase A</fullName>
        <ecNumber evidence="17">3.6.3.54</ecNumber>
    </submittedName>
</protein>
<evidence type="ECO:0000313" key="17">
    <source>
        <dbReference type="EMBL" id="ASJ76023.1"/>
    </source>
</evidence>
<evidence type="ECO:0000256" key="14">
    <source>
        <dbReference type="ARBA" id="ARBA00023136"/>
    </source>
</evidence>
<proteinExistence type="inferred from homology"/>
<feature type="transmembrane region" description="Helical" evidence="15">
    <location>
        <begin position="184"/>
        <end position="209"/>
    </location>
</feature>
<dbReference type="GO" id="GO:0016887">
    <property type="term" value="F:ATP hydrolysis activity"/>
    <property type="evidence" value="ECO:0007669"/>
    <property type="project" value="InterPro"/>
</dbReference>
<evidence type="ECO:0000256" key="4">
    <source>
        <dbReference type="ARBA" id="ARBA00022475"/>
    </source>
</evidence>
<evidence type="ECO:0000256" key="8">
    <source>
        <dbReference type="ARBA" id="ARBA00022741"/>
    </source>
</evidence>
<dbReference type="Proteomes" id="UP000250079">
    <property type="component" value="Chromosome"/>
</dbReference>
<name>A0A2Z2NXN1_9GAMM</name>
<dbReference type="InterPro" id="IPR018303">
    <property type="entry name" value="ATPase_P-typ_P_site"/>
</dbReference>
<dbReference type="PANTHER" id="PTHR43520">
    <property type="entry name" value="ATP7, ISOFORM B"/>
    <property type="match status" value="1"/>
</dbReference>
<feature type="transmembrane region" description="Helical" evidence="15">
    <location>
        <begin position="152"/>
        <end position="172"/>
    </location>
</feature>
<dbReference type="InterPro" id="IPR023214">
    <property type="entry name" value="HAD_sf"/>
</dbReference>
<dbReference type="SFLD" id="SFLDS00003">
    <property type="entry name" value="Haloacid_Dehalogenase"/>
    <property type="match status" value="1"/>
</dbReference>
<dbReference type="Pfam" id="PF00702">
    <property type="entry name" value="Hydrolase"/>
    <property type="match status" value="1"/>
</dbReference>
<dbReference type="Gene3D" id="3.40.1110.10">
    <property type="entry name" value="Calcium-transporting ATPase, cytoplasmic domain N"/>
    <property type="match status" value="1"/>
</dbReference>
<evidence type="ECO:0000256" key="10">
    <source>
        <dbReference type="ARBA" id="ARBA00022842"/>
    </source>
</evidence>
<dbReference type="SUPFAM" id="SSF81665">
    <property type="entry name" value="Calcium ATPase, transmembrane domain M"/>
    <property type="match status" value="1"/>
</dbReference>
<dbReference type="InterPro" id="IPR027256">
    <property type="entry name" value="P-typ_ATPase_IB"/>
</dbReference>
<dbReference type="InterPro" id="IPR036412">
    <property type="entry name" value="HAD-like_sf"/>
</dbReference>
<dbReference type="GO" id="GO:0043682">
    <property type="term" value="F:P-type divalent copper transporter activity"/>
    <property type="evidence" value="ECO:0007669"/>
    <property type="project" value="TreeGrafter"/>
</dbReference>
<dbReference type="GO" id="GO:0005524">
    <property type="term" value="F:ATP binding"/>
    <property type="evidence" value="ECO:0007669"/>
    <property type="project" value="UniProtKB-UniRule"/>
</dbReference>
<gene>
    <name evidence="17" type="primary">copA_2</name>
    <name evidence="17" type="ORF">IMCC3135_29870</name>
</gene>
<dbReference type="InterPro" id="IPR044492">
    <property type="entry name" value="P_typ_ATPase_HD_dom"/>
</dbReference>
<keyword evidence="18" id="KW-1185">Reference proteome</keyword>
<evidence type="ECO:0000256" key="15">
    <source>
        <dbReference type="RuleBase" id="RU362081"/>
    </source>
</evidence>
<keyword evidence="14 15" id="KW-0472">Membrane</keyword>
<evidence type="ECO:0000256" key="12">
    <source>
        <dbReference type="ARBA" id="ARBA00022989"/>
    </source>
</evidence>
<dbReference type="KEGG" id="gai:IMCC3135_29870"/>
<keyword evidence="11" id="KW-1278">Translocase</keyword>
<dbReference type="InterPro" id="IPR001757">
    <property type="entry name" value="P_typ_ATPase"/>
</dbReference>
<feature type="transmembrane region" description="Helical" evidence="15">
    <location>
        <begin position="428"/>
        <end position="451"/>
    </location>
</feature>
<keyword evidence="7 15" id="KW-0479">Metal-binding</keyword>
<evidence type="ECO:0000256" key="2">
    <source>
        <dbReference type="ARBA" id="ARBA00006024"/>
    </source>
</evidence>
<evidence type="ECO:0000313" key="18">
    <source>
        <dbReference type="Proteomes" id="UP000250079"/>
    </source>
</evidence>
<evidence type="ECO:0000259" key="16">
    <source>
        <dbReference type="PROSITE" id="PS50846"/>
    </source>
</evidence>
<keyword evidence="13" id="KW-0406">Ion transport</keyword>
<feature type="domain" description="HMA" evidence="16">
    <location>
        <begin position="64"/>
        <end position="130"/>
    </location>
</feature>
<keyword evidence="4 15" id="KW-1003">Cell membrane</keyword>
<evidence type="ECO:0000256" key="3">
    <source>
        <dbReference type="ARBA" id="ARBA00022448"/>
    </source>
</evidence>
<keyword evidence="6 15" id="KW-0812">Transmembrane</keyword>
<organism evidence="17 18">
    <name type="scientific">Granulosicoccus antarcticus IMCC3135</name>
    <dbReference type="NCBI Taxonomy" id="1192854"/>
    <lineage>
        <taxon>Bacteria</taxon>
        <taxon>Pseudomonadati</taxon>
        <taxon>Pseudomonadota</taxon>
        <taxon>Gammaproteobacteria</taxon>
        <taxon>Chromatiales</taxon>
        <taxon>Granulosicoccaceae</taxon>
        <taxon>Granulosicoccus</taxon>
    </lineage>
</organism>
<dbReference type="SFLD" id="SFLDG00002">
    <property type="entry name" value="C1.7:_P-type_atpase_like"/>
    <property type="match status" value="1"/>
</dbReference>
<keyword evidence="9 15" id="KW-0067">ATP-binding</keyword>
<dbReference type="SUPFAM" id="SSF81653">
    <property type="entry name" value="Calcium ATPase, transduction domain A"/>
    <property type="match status" value="1"/>
</dbReference>
<dbReference type="InterPro" id="IPR036163">
    <property type="entry name" value="HMA_dom_sf"/>
</dbReference>
<dbReference type="AlphaFoldDB" id="A0A2Z2NXN1"/>
<dbReference type="Gene3D" id="2.70.150.10">
    <property type="entry name" value="Calcium-transporting ATPase, cytoplasmic transduction domain A"/>
    <property type="match status" value="1"/>
</dbReference>
<evidence type="ECO:0000256" key="13">
    <source>
        <dbReference type="ARBA" id="ARBA00023065"/>
    </source>
</evidence>
<dbReference type="EC" id="3.6.3.54" evidence="17"/>
<dbReference type="Gene3D" id="3.30.70.100">
    <property type="match status" value="1"/>
</dbReference>
<dbReference type="GO" id="GO:0055070">
    <property type="term" value="P:copper ion homeostasis"/>
    <property type="evidence" value="ECO:0007669"/>
    <property type="project" value="TreeGrafter"/>
</dbReference>
<keyword evidence="12 15" id="KW-1133">Transmembrane helix</keyword>
<dbReference type="Pfam" id="PF00122">
    <property type="entry name" value="E1-E2_ATPase"/>
    <property type="match status" value="1"/>
</dbReference>
<dbReference type="PROSITE" id="PS01047">
    <property type="entry name" value="HMA_1"/>
    <property type="match status" value="1"/>
</dbReference>
<evidence type="ECO:0000256" key="6">
    <source>
        <dbReference type="ARBA" id="ARBA00022692"/>
    </source>
</evidence>
<comment type="subcellular location">
    <subcellularLocation>
        <location evidence="1">Cell membrane</location>
        <topology evidence="1">Multi-pass membrane protein</topology>
    </subcellularLocation>
</comment>
<dbReference type="SUPFAM" id="SSF56784">
    <property type="entry name" value="HAD-like"/>
    <property type="match status" value="1"/>
</dbReference>
<keyword evidence="5" id="KW-0597">Phosphoprotein</keyword>
<reference evidence="17 18" key="1">
    <citation type="submission" date="2016-12" db="EMBL/GenBank/DDBJ databases">
        <authorList>
            <person name="Song W.-J."/>
            <person name="Kurnit D.M."/>
        </authorList>
    </citation>
    <scope>NUCLEOTIDE SEQUENCE [LARGE SCALE GENOMIC DNA]</scope>
    <source>
        <strain evidence="17 18">IMCC3135</strain>
    </source>
</reference>
<dbReference type="NCBIfam" id="TIGR01494">
    <property type="entry name" value="ATPase_P-type"/>
    <property type="match status" value="2"/>
</dbReference>
<dbReference type="Gene3D" id="3.40.50.1000">
    <property type="entry name" value="HAD superfamily/HAD-like"/>
    <property type="match status" value="1"/>
</dbReference>
<evidence type="ECO:0000256" key="9">
    <source>
        <dbReference type="ARBA" id="ARBA00022840"/>
    </source>
</evidence>
<dbReference type="InterPro" id="IPR023299">
    <property type="entry name" value="ATPase_P-typ_cyto_dom_N"/>
</dbReference>
<dbReference type="CDD" id="cd00371">
    <property type="entry name" value="HMA"/>
    <property type="match status" value="1"/>
</dbReference>
<dbReference type="InterPro" id="IPR006121">
    <property type="entry name" value="HMA_dom"/>
</dbReference>
<feature type="transmembrane region" description="Helical" evidence="15">
    <location>
        <begin position="245"/>
        <end position="263"/>
    </location>
</feature>
<keyword evidence="8 15" id="KW-0547">Nucleotide-binding</keyword>
<evidence type="ECO:0000256" key="7">
    <source>
        <dbReference type="ARBA" id="ARBA00022723"/>
    </source>
</evidence>
<dbReference type="Pfam" id="PF00403">
    <property type="entry name" value="HMA"/>
    <property type="match status" value="1"/>
</dbReference>
<dbReference type="FunFam" id="3.30.70.100:FF:000001">
    <property type="entry name" value="ATPase copper transporting beta"/>
    <property type="match status" value="1"/>
</dbReference>
<dbReference type="InterPro" id="IPR023298">
    <property type="entry name" value="ATPase_P-typ_TM_dom_sf"/>
</dbReference>